<dbReference type="EMBL" id="JBBNIN010000001">
    <property type="protein sequence ID" value="MEQ2709596.1"/>
    <property type="molecule type" value="Genomic_DNA"/>
</dbReference>
<proteinExistence type="predicted"/>
<dbReference type="RefSeq" id="WP_155492460.1">
    <property type="nucleotide sequence ID" value="NZ_JAOQJG010000005.1"/>
</dbReference>
<comment type="caution">
    <text evidence="1">The sequence shown here is derived from an EMBL/GenBank/DDBJ whole genome shotgun (WGS) entry which is preliminary data.</text>
</comment>
<accession>A0ABV1ISM9</accession>
<evidence type="ECO:0000313" key="1">
    <source>
        <dbReference type="EMBL" id="MEQ2709596.1"/>
    </source>
</evidence>
<protein>
    <recommendedName>
        <fullName evidence="3">Lipoprotein</fullName>
    </recommendedName>
</protein>
<organism evidence="1 2">
    <name type="scientific">Anaerostipes amylophilus</name>
    <dbReference type="NCBI Taxonomy" id="2981779"/>
    <lineage>
        <taxon>Bacteria</taxon>
        <taxon>Bacillati</taxon>
        <taxon>Bacillota</taxon>
        <taxon>Clostridia</taxon>
        <taxon>Lachnospirales</taxon>
        <taxon>Lachnospiraceae</taxon>
        <taxon>Anaerostipes</taxon>
    </lineage>
</organism>
<keyword evidence="2" id="KW-1185">Reference proteome</keyword>
<dbReference type="Proteomes" id="UP001482154">
    <property type="component" value="Unassembled WGS sequence"/>
</dbReference>
<reference evidence="1 2" key="1">
    <citation type="submission" date="2024-04" db="EMBL/GenBank/DDBJ databases">
        <title>Human intestinal bacterial collection.</title>
        <authorList>
            <person name="Pauvert C."/>
            <person name="Hitch T.C.A."/>
            <person name="Clavel T."/>
        </authorList>
    </citation>
    <scope>NUCLEOTIDE SEQUENCE [LARGE SCALE GENOMIC DNA]</scope>
    <source>
        <strain evidence="1 2">CLA-AA-H249</strain>
    </source>
</reference>
<gene>
    <name evidence="1" type="ORF">AAAU51_00125</name>
</gene>
<evidence type="ECO:0000313" key="2">
    <source>
        <dbReference type="Proteomes" id="UP001482154"/>
    </source>
</evidence>
<evidence type="ECO:0008006" key="3">
    <source>
        <dbReference type="Google" id="ProtNLM"/>
    </source>
</evidence>
<sequence length="57" mass="6502">MIVIFTGCGNHTISKKTSKKEIDYDLVKMDKDEVYATVYQIDGDNNKYCRLANAVIK</sequence>
<name>A0ABV1ISM9_9FIRM</name>